<feature type="transmembrane region" description="Helical" evidence="1">
    <location>
        <begin position="134"/>
        <end position="157"/>
    </location>
</feature>
<keyword evidence="1" id="KW-0812">Transmembrane</keyword>
<dbReference type="Proteomes" id="UP001500888">
    <property type="component" value="Unassembled WGS sequence"/>
</dbReference>
<feature type="transmembrane region" description="Helical" evidence="1">
    <location>
        <begin position="104"/>
        <end position="122"/>
    </location>
</feature>
<keyword evidence="1" id="KW-1133">Transmembrane helix</keyword>
<evidence type="ECO:0000313" key="3">
    <source>
        <dbReference type="Proteomes" id="UP001500888"/>
    </source>
</evidence>
<reference evidence="3" key="1">
    <citation type="journal article" date="2019" name="Int. J. Syst. Evol. Microbiol.">
        <title>The Global Catalogue of Microorganisms (GCM) 10K type strain sequencing project: providing services to taxonomists for standard genome sequencing and annotation.</title>
        <authorList>
            <consortium name="The Broad Institute Genomics Platform"/>
            <consortium name="The Broad Institute Genome Sequencing Center for Infectious Disease"/>
            <person name="Wu L."/>
            <person name="Ma J."/>
        </authorList>
    </citation>
    <scope>NUCLEOTIDE SEQUENCE [LARGE SCALE GENOMIC DNA]</scope>
    <source>
        <strain evidence="3">JCM 16908</strain>
    </source>
</reference>
<feature type="transmembrane region" description="Helical" evidence="1">
    <location>
        <begin position="53"/>
        <end position="76"/>
    </location>
</feature>
<dbReference type="EMBL" id="BAAAZR010000001">
    <property type="protein sequence ID" value="GAA3787387.1"/>
    <property type="molecule type" value="Genomic_DNA"/>
</dbReference>
<protein>
    <submittedName>
        <fullName evidence="2">Uncharacterized protein</fullName>
    </submittedName>
</protein>
<gene>
    <name evidence="2" type="ORF">GCM10022226_02070</name>
</gene>
<evidence type="ECO:0000313" key="2">
    <source>
        <dbReference type="EMBL" id="GAA3787387.1"/>
    </source>
</evidence>
<feature type="transmembrane region" description="Helical" evidence="1">
    <location>
        <begin position="12"/>
        <end position="33"/>
    </location>
</feature>
<sequence length="189" mass="20763">MGPWTSDRREVLATAFTGFYASVMAELNLFEAWQLWMSGESMIDHTLFELPMIWWGRAGKIVSFLAGMTVVLDVIGPERLREFSTRFRRINVDRARSMRIGRRIVVGLLVTVAAVAVTSEIVGDQDMEEIASVIALGVGIFGLIVVPAAAGFLAGGVAGLLENPRTERLVRWIGVILLVVGFHFDLLAS</sequence>
<proteinExistence type="predicted"/>
<feature type="transmembrane region" description="Helical" evidence="1">
    <location>
        <begin position="169"/>
        <end position="188"/>
    </location>
</feature>
<accession>A0ABP7H7S9</accession>
<organism evidence="2 3">
    <name type="scientific">Sphaerisporangium flaviroseum</name>
    <dbReference type="NCBI Taxonomy" id="509199"/>
    <lineage>
        <taxon>Bacteria</taxon>
        <taxon>Bacillati</taxon>
        <taxon>Actinomycetota</taxon>
        <taxon>Actinomycetes</taxon>
        <taxon>Streptosporangiales</taxon>
        <taxon>Streptosporangiaceae</taxon>
        <taxon>Sphaerisporangium</taxon>
    </lineage>
</organism>
<name>A0ABP7H7S9_9ACTN</name>
<comment type="caution">
    <text evidence="2">The sequence shown here is derived from an EMBL/GenBank/DDBJ whole genome shotgun (WGS) entry which is preliminary data.</text>
</comment>
<keyword evidence="3" id="KW-1185">Reference proteome</keyword>
<evidence type="ECO:0000256" key="1">
    <source>
        <dbReference type="SAM" id="Phobius"/>
    </source>
</evidence>
<keyword evidence="1" id="KW-0472">Membrane</keyword>